<evidence type="ECO:0000313" key="2">
    <source>
        <dbReference type="Proteomes" id="UP000236291"/>
    </source>
</evidence>
<proteinExistence type="predicted"/>
<reference evidence="1 2" key="1">
    <citation type="journal article" date="2014" name="Am. J. Bot.">
        <title>Genome assembly and annotation for red clover (Trifolium pratense; Fabaceae).</title>
        <authorList>
            <person name="Istvanek J."/>
            <person name="Jaros M."/>
            <person name="Krenek A."/>
            <person name="Repkova J."/>
        </authorList>
    </citation>
    <scope>NUCLEOTIDE SEQUENCE [LARGE SCALE GENOMIC DNA]</scope>
    <source>
        <strain evidence="2">cv. Tatra</strain>
        <tissue evidence="1">Young leaves</tissue>
    </source>
</reference>
<name>A0A2K3K1T1_TRIPR</name>
<protein>
    <submittedName>
        <fullName evidence="1">Uncharacterized protein</fullName>
    </submittedName>
</protein>
<gene>
    <name evidence="1" type="ORF">L195_g051835</name>
</gene>
<dbReference type="Proteomes" id="UP000236291">
    <property type="component" value="Unassembled WGS sequence"/>
</dbReference>
<feature type="non-terminal residue" evidence="1">
    <location>
        <position position="1"/>
    </location>
</feature>
<organism evidence="1 2">
    <name type="scientific">Trifolium pratense</name>
    <name type="common">Red clover</name>
    <dbReference type="NCBI Taxonomy" id="57577"/>
    <lineage>
        <taxon>Eukaryota</taxon>
        <taxon>Viridiplantae</taxon>
        <taxon>Streptophyta</taxon>
        <taxon>Embryophyta</taxon>
        <taxon>Tracheophyta</taxon>
        <taxon>Spermatophyta</taxon>
        <taxon>Magnoliopsida</taxon>
        <taxon>eudicotyledons</taxon>
        <taxon>Gunneridae</taxon>
        <taxon>Pentapetalae</taxon>
        <taxon>rosids</taxon>
        <taxon>fabids</taxon>
        <taxon>Fabales</taxon>
        <taxon>Fabaceae</taxon>
        <taxon>Papilionoideae</taxon>
        <taxon>50 kb inversion clade</taxon>
        <taxon>NPAAA clade</taxon>
        <taxon>Hologalegina</taxon>
        <taxon>IRL clade</taxon>
        <taxon>Trifolieae</taxon>
        <taxon>Trifolium</taxon>
    </lineage>
</organism>
<dbReference type="EMBL" id="ASHM01082340">
    <property type="protein sequence ID" value="PNX60259.1"/>
    <property type="molecule type" value="Genomic_DNA"/>
</dbReference>
<dbReference type="AlphaFoldDB" id="A0A2K3K1T1"/>
<sequence length="47" mass="4996">GRADVFFGSLEAEECPSMVGNRCGPLLGGAGFGFLHGCSAYIWRFVL</sequence>
<reference evidence="1 2" key="2">
    <citation type="journal article" date="2017" name="Front. Plant Sci.">
        <title>Gene Classification and Mining of Molecular Markers Useful in Red Clover (Trifolium pratense) Breeding.</title>
        <authorList>
            <person name="Istvanek J."/>
            <person name="Dluhosova J."/>
            <person name="Dluhos P."/>
            <person name="Patkova L."/>
            <person name="Nedelnik J."/>
            <person name="Repkova J."/>
        </authorList>
    </citation>
    <scope>NUCLEOTIDE SEQUENCE [LARGE SCALE GENOMIC DNA]</scope>
    <source>
        <strain evidence="2">cv. Tatra</strain>
        <tissue evidence="1">Young leaves</tissue>
    </source>
</reference>
<comment type="caution">
    <text evidence="1">The sequence shown here is derived from an EMBL/GenBank/DDBJ whole genome shotgun (WGS) entry which is preliminary data.</text>
</comment>
<evidence type="ECO:0000313" key="1">
    <source>
        <dbReference type="EMBL" id="PNX60259.1"/>
    </source>
</evidence>
<accession>A0A2K3K1T1</accession>